<keyword evidence="11 13" id="KW-0472">Membrane</keyword>
<evidence type="ECO:0000256" key="8">
    <source>
        <dbReference type="ARBA" id="ARBA00022989"/>
    </source>
</evidence>
<dbReference type="STRING" id="1460663.A0A177CKW7"/>
<evidence type="ECO:0000256" key="4">
    <source>
        <dbReference type="ARBA" id="ARBA00022448"/>
    </source>
</evidence>
<evidence type="ECO:0000256" key="13">
    <source>
        <dbReference type="SAM" id="Phobius"/>
    </source>
</evidence>
<evidence type="ECO:0000256" key="5">
    <source>
        <dbReference type="ARBA" id="ARBA00022692"/>
    </source>
</evidence>
<keyword evidence="8 13" id="KW-1133">Transmembrane helix</keyword>
<comment type="subcellular location">
    <subcellularLocation>
        <location evidence="1">Nucleus membrane</location>
        <topology evidence="1">Multi-pass membrane protein</topology>
    </subcellularLocation>
    <subcellularLocation>
        <location evidence="2">Nucleus</location>
        <location evidence="2">Nuclear pore complex</location>
    </subcellularLocation>
</comment>
<dbReference type="GO" id="GO:0015031">
    <property type="term" value="P:protein transport"/>
    <property type="evidence" value="ECO:0007669"/>
    <property type="project" value="UniProtKB-KW"/>
</dbReference>
<evidence type="ECO:0000256" key="6">
    <source>
        <dbReference type="ARBA" id="ARBA00022816"/>
    </source>
</evidence>
<feature type="transmembrane region" description="Helical" evidence="13">
    <location>
        <begin position="152"/>
        <end position="171"/>
    </location>
</feature>
<accession>A0A177CKW7</accession>
<dbReference type="Proteomes" id="UP000077069">
    <property type="component" value="Unassembled WGS sequence"/>
</dbReference>
<name>A0A177CKW7_9PLEO</name>
<keyword evidence="10" id="KW-0906">Nuclear pore complex</keyword>
<sequence>MPPAIPVQAPIRPYRDFVTPVLHKRFTNAAVYTLGLCWVISVWQGTWTHYLWSWFPIGPVGVRTLLLFVSALIIYILRIAQYHVGQRNTLAGQDTFWKYAFTARTVMVVVSYLLSAFLFGEIYIWTQPESKKLGYTDQGKNYERLRLNERPMFLRFMFAVLALVQSGAHLWRDYDKIEFPAIAPKTEQEAAAPTPAARPHQVLIQKLSPLAQNAAIWSGAVSLVGALVYISGIRYAIWPSYYSWARNVLMISLSKSRPLPATLPPFAPLVGMFFAEGTLIFFMWLVINTTFDLYMSQPPLKNGKPITNDSKDPNGSLLKGLKAKKDTIKAVALWELALITDSFPDRRKTLYLETTRKNGATLKQVVDICLSEVRLLSERLRLGLDPQYRPKGEAEKSDQAQSVSLVPQIAPALKDAPIKGTGLPPTTTREKFGDVAGDFAKSLSSPQNGVKTREYLMKGTTELSQHLQRGVEEVEARSSGFWSNFMASPLGYPFRQSLRRTANVVVAGAPFSRLSILCNAVAALTNLTVSSILEDEYGRMQDEVAQIIRVFTEALKLLDQYMASLNIHWTDFETLARPEAERKKVAEAEQVREALRAGLEKILRSFGEYLSGLKMSRLEITEAKKVASNGPEMAVVR</sequence>
<dbReference type="GO" id="GO:0006999">
    <property type="term" value="P:nuclear pore organization"/>
    <property type="evidence" value="ECO:0007669"/>
    <property type="project" value="TreeGrafter"/>
</dbReference>
<feature type="transmembrane region" description="Helical" evidence="13">
    <location>
        <begin position="29"/>
        <end position="48"/>
    </location>
</feature>
<dbReference type="GO" id="GO:0031965">
    <property type="term" value="C:nuclear membrane"/>
    <property type="evidence" value="ECO:0007669"/>
    <property type="project" value="UniProtKB-SubCell"/>
</dbReference>
<gene>
    <name evidence="14" type="ORF">CC84DRAFT_1117777</name>
</gene>
<dbReference type="GO" id="GO:0070631">
    <property type="term" value="P:spindle pole body localization"/>
    <property type="evidence" value="ECO:0007669"/>
    <property type="project" value="TreeGrafter"/>
</dbReference>
<dbReference type="GO" id="GO:0106166">
    <property type="term" value="F:spindle pole body-nuclear membrane anchor activity"/>
    <property type="evidence" value="ECO:0007669"/>
    <property type="project" value="TreeGrafter"/>
</dbReference>
<protein>
    <recommendedName>
        <fullName evidence="16">Nuclear envelope protein</fullName>
    </recommendedName>
</protein>
<keyword evidence="15" id="KW-1185">Reference proteome</keyword>
<dbReference type="PANTHER" id="PTHR13269">
    <property type="entry name" value="NUCLEOPORIN NDC1"/>
    <property type="match status" value="1"/>
</dbReference>
<keyword evidence="9" id="KW-0811">Translocation</keyword>
<keyword evidence="4" id="KW-0813">Transport</keyword>
<evidence type="ECO:0000256" key="7">
    <source>
        <dbReference type="ARBA" id="ARBA00022927"/>
    </source>
</evidence>
<evidence type="ECO:0000313" key="15">
    <source>
        <dbReference type="Proteomes" id="UP000077069"/>
    </source>
</evidence>
<dbReference type="EMBL" id="KV441551">
    <property type="protein sequence ID" value="OAG07437.1"/>
    <property type="molecule type" value="Genomic_DNA"/>
</dbReference>
<feature type="transmembrane region" description="Helical" evidence="13">
    <location>
        <begin position="266"/>
        <end position="287"/>
    </location>
</feature>
<evidence type="ECO:0000256" key="11">
    <source>
        <dbReference type="ARBA" id="ARBA00023136"/>
    </source>
</evidence>
<dbReference type="GO" id="GO:0005816">
    <property type="term" value="C:spindle pole body"/>
    <property type="evidence" value="ECO:0007669"/>
    <property type="project" value="TreeGrafter"/>
</dbReference>
<evidence type="ECO:0000256" key="2">
    <source>
        <dbReference type="ARBA" id="ARBA00004567"/>
    </source>
</evidence>
<feature type="transmembrane region" description="Helical" evidence="13">
    <location>
        <begin position="214"/>
        <end position="237"/>
    </location>
</feature>
<comment type="similarity">
    <text evidence="3">Belongs to the NDC1 family.</text>
</comment>
<organism evidence="14 15">
    <name type="scientific">Paraphaeosphaeria sporulosa</name>
    <dbReference type="NCBI Taxonomy" id="1460663"/>
    <lineage>
        <taxon>Eukaryota</taxon>
        <taxon>Fungi</taxon>
        <taxon>Dikarya</taxon>
        <taxon>Ascomycota</taxon>
        <taxon>Pezizomycotina</taxon>
        <taxon>Dothideomycetes</taxon>
        <taxon>Pleosporomycetidae</taxon>
        <taxon>Pleosporales</taxon>
        <taxon>Massarineae</taxon>
        <taxon>Didymosphaeriaceae</taxon>
        <taxon>Paraphaeosphaeria</taxon>
    </lineage>
</organism>
<evidence type="ECO:0000313" key="14">
    <source>
        <dbReference type="EMBL" id="OAG07437.1"/>
    </source>
</evidence>
<dbReference type="Pfam" id="PF09531">
    <property type="entry name" value="Ndc1_Nup"/>
    <property type="match status" value="1"/>
</dbReference>
<dbReference type="InParanoid" id="A0A177CKW7"/>
<proteinExistence type="inferred from homology"/>
<keyword evidence="6" id="KW-0509">mRNA transport</keyword>
<dbReference type="GO" id="GO:0070762">
    <property type="term" value="C:nuclear pore transmembrane ring"/>
    <property type="evidence" value="ECO:0007669"/>
    <property type="project" value="TreeGrafter"/>
</dbReference>
<evidence type="ECO:0000256" key="12">
    <source>
        <dbReference type="ARBA" id="ARBA00023242"/>
    </source>
</evidence>
<dbReference type="RefSeq" id="XP_018037802.1">
    <property type="nucleotide sequence ID" value="XM_018175504.1"/>
</dbReference>
<dbReference type="GO" id="GO:0051028">
    <property type="term" value="P:mRNA transport"/>
    <property type="evidence" value="ECO:0007669"/>
    <property type="project" value="UniProtKB-KW"/>
</dbReference>
<dbReference type="PANTHER" id="PTHR13269:SF6">
    <property type="entry name" value="NUCLEOPORIN NDC1"/>
    <property type="match status" value="1"/>
</dbReference>
<evidence type="ECO:0008006" key="16">
    <source>
        <dbReference type="Google" id="ProtNLM"/>
    </source>
</evidence>
<keyword evidence="5 13" id="KW-0812">Transmembrane</keyword>
<keyword evidence="7" id="KW-0653">Protein transport</keyword>
<dbReference type="InterPro" id="IPR019049">
    <property type="entry name" value="Nucleoporin_prot_Ndc1/Nup"/>
</dbReference>
<feature type="transmembrane region" description="Helical" evidence="13">
    <location>
        <begin position="101"/>
        <end position="125"/>
    </location>
</feature>
<evidence type="ECO:0000256" key="1">
    <source>
        <dbReference type="ARBA" id="ARBA00004232"/>
    </source>
</evidence>
<keyword evidence="12" id="KW-0539">Nucleus</keyword>
<dbReference type="GeneID" id="28758990"/>
<evidence type="ECO:0000256" key="9">
    <source>
        <dbReference type="ARBA" id="ARBA00023010"/>
    </source>
</evidence>
<reference evidence="14 15" key="1">
    <citation type="submission" date="2016-05" db="EMBL/GenBank/DDBJ databases">
        <title>Comparative analysis of secretome profiles of manganese(II)-oxidizing ascomycete fungi.</title>
        <authorList>
            <consortium name="DOE Joint Genome Institute"/>
            <person name="Zeiner C.A."/>
            <person name="Purvine S.O."/>
            <person name="Zink E.M."/>
            <person name="Wu S."/>
            <person name="Pasa-Tolic L."/>
            <person name="Chaput D.L."/>
            <person name="Haridas S."/>
            <person name="Grigoriev I.V."/>
            <person name="Santelli C.M."/>
            <person name="Hansel C.M."/>
        </authorList>
    </citation>
    <scope>NUCLEOTIDE SEQUENCE [LARGE SCALE GENOMIC DNA]</scope>
    <source>
        <strain evidence="14 15">AP3s5-JAC2a</strain>
    </source>
</reference>
<feature type="transmembrane region" description="Helical" evidence="13">
    <location>
        <begin position="60"/>
        <end position="80"/>
    </location>
</feature>
<dbReference type="OrthoDB" id="67850at2759"/>
<evidence type="ECO:0000256" key="10">
    <source>
        <dbReference type="ARBA" id="ARBA00023132"/>
    </source>
</evidence>
<evidence type="ECO:0000256" key="3">
    <source>
        <dbReference type="ARBA" id="ARBA00005760"/>
    </source>
</evidence>
<dbReference type="AlphaFoldDB" id="A0A177CKW7"/>